<feature type="transmembrane region" description="Helical" evidence="8">
    <location>
        <begin position="83"/>
        <end position="98"/>
    </location>
</feature>
<evidence type="ECO:0000313" key="9">
    <source>
        <dbReference type="EMBL" id="RDY22947.1"/>
    </source>
</evidence>
<dbReference type="InterPro" id="IPR006741">
    <property type="entry name" value="AgrB"/>
</dbReference>
<sequence length="191" mass="21907">MMIKSYANKITSFLICNEAIDSEEYGIYTYGFEVLFASIINLTIIIGTGIIFDKFLHTLVFLGCYCPIRQFAGGYHADNHKRCILNFFCIFLLTIVMADCLDFIGFRSLIIFIAILNSISIYILAPIEHRNNPLSDAEKTKFKKITRILTTLLLMTIIISIHFGTLYEYTLYGVLALFWINVMLILTLIKK</sequence>
<evidence type="ECO:0000256" key="2">
    <source>
        <dbReference type="ARBA" id="ARBA00022654"/>
    </source>
</evidence>
<evidence type="ECO:0000256" key="4">
    <source>
        <dbReference type="ARBA" id="ARBA00022692"/>
    </source>
</evidence>
<keyword evidence="10" id="KW-1185">Reference proteome</keyword>
<feature type="transmembrane region" description="Helical" evidence="8">
    <location>
        <begin position="169"/>
        <end position="189"/>
    </location>
</feature>
<reference evidence="9 10" key="1">
    <citation type="journal article" date="2017" name="Genome Announc.">
        <title>Draft Genome Sequence of Romboutsia maritimum sp. nov. Strain CCRI-22766(T), Isolated from Coastal Estuarine Mud.</title>
        <authorList>
            <person name="Maheux A.F."/>
            <person name="Boudreau D.K."/>
            <person name="Berube E."/>
            <person name="Boissinot M."/>
            <person name="Raymond F."/>
            <person name="Brodeur S."/>
            <person name="Corbeil J."/>
            <person name="Brightwell G."/>
            <person name="Broda D."/>
            <person name="Omar R.F."/>
            <person name="Bergeron M.G."/>
        </authorList>
    </citation>
    <scope>NUCLEOTIDE SEQUENCE [LARGE SCALE GENOMIC DNA]</scope>
    <source>
        <strain evidence="9 10">CCRI-22766</strain>
    </source>
</reference>
<keyword evidence="3" id="KW-0645">Protease</keyword>
<keyword evidence="4 8" id="KW-0812">Transmembrane</keyword>
<evidence type="ECO:0000256" key="3">
    <source>
        <dbReference type="ARBA" id="ARBA00022670"/>
    </source>
</evidence>
<feature type="transmembrane region" description="Helical" evidence="8">
    <location>
        <begin position="145"/>
        <end position="163"/>
    </location>
</feature>
<dbReference type="EMBL" id="NOJZ02000022">
    <property type="protein sequence ID" value="RDY22947.1"/>
    <property type="molecule type" value="Genomic_DNA"/>
</dbReference>
<keyword evidence="5" id="KW-0378">Hydrolase</keyword>
<dbReference type="AlphaFoldDB" id="A0A371IR39"/>
<dbReference type="SMART" id="SM00793">
    <property type="entry name" value="AgrB"/>
    <property type="match status" value="1"/>
</dbReference>
<gene>
    <name evidence="9" type="ORF">CHF27_010605</name>
</gene>
<protein>
    <submittedName>
        <fullName evidence="9">Accessory regulator</fullName>
    </submittedName>
</protein>
<evidence type="ECO:0000313" key="10">
    <source>
        <dbReference type="Proteomes" id="UP000243494"/>
    </source>
</evidence>
<feature type="transmembrane region" description="Helical" evidence="8">
    <location>
        <begin position="104"/>
        <end position="125"/>
    </location>
</feature>
<evidence type="ECO:0000256" key="8">
    <source>
        <dbReference type="SAM" id="Phobius"/>
    </source>
</evidence>
<dbReference type="Pfam" id="PF04647">
    <property type="entry name" value="AgrB"/>
    <property type="match status" value="1"/>
</dbReference>
<evidence type="ECO:0000256" key="5">
    <source>
        <dbReference type="ARBA" id="ARBA00022801"/>
    </source>
</evidence>
<dbReference type="GO" id="GO:0016020">
    <property type="term" value="C:membrane"/>
    <property type="evidence" value="ECO:0007669"/>
    <property type="project" value="InterPro"/>
</dbReference>
<dbReference type="GO" id="GO:0009372">
    <property type="term" value="P:quorum sensing"/>
    <property type="evidence" value="ECO:0007669"/>
    <property type="project" value="UniProtKB-KW"/>
</dbReference>
<comment type="caution">
    <text evidence="9">The sequence shown here is derived from an EMBL/GenBank/DDBJ whole genome shotgun (WGS) entry which is preliminary data.</text>
</comment>
<evidence type="ECO:0000256" key="6">
    <source>
        <dbReference type="ARBA" id="ARBA00022989"/>
    </source>
</evidence>
<evidence type="ECO:0000256" key="1">
    <source>
        <dbReference type="ARBA" id="ARBA00022475"/>
    </source>
</evidence>
<keyword evidence="6 8" id="KW-1133">Transmembrane helix</keyword>
<keyword evidence="2" id="KW-0673">Quorum sensing</keyword>
<organism evidence="9 10">
    <name type="scientific">Romboutsia maritimum</name>
    <dbReference type="NCBI Taxonomy" id="2020948"/>
    <lineage>
        <taxon>Bacteria</taxon>
        <taxon>Bacillati</taxon>
        <taxon>Bacillota</taxon>
        <taxon>Clostridia</taxon>
        <taxon>Peptostreptococcales</taxon>
        <taxon>Peptostreptococcaceae</taxon>
        <taxon>Romboutsia</taxon>
    </lineage>
</organism>
<keyword evidence="7 8" id="KW-0472">Membrane</keyword>
<dbReference type="Proteomes" id="UP000243494">
    <property type="component" value="Unassembled WGS sequence"/>
</dbReference>
<feature type="transmembrane region" description="Helical" evidence="8">
    <location>
        <begin position="27"/>
        <end position="52"/>
    </location>
</feature>
<dbReference type="GO" id="GO:0006508">
    <property type="term" value="P:proteolysis"/>
    <property type="evidence" value="ECO:0007669"/>
    <property type="project" value="UniProtKB-KW"/>
</dbReference>
<proteinExistence type="predicted"/>
<evidence type="ECO:0000256" key="7">
    <source>
        <dbReference type="ARBA" id="ARBA00023136"/>
    </source>
</evidence>
<accession>A0A371IR39</accession>
<keyword evidence="1" id="KW-1003">Cell membrane</keyword>
<name>A0A371IR39_9FIRM</name>
<dbReference type="GO" id="GO:0008233">
    <property type="term" value="F:peptidase activity"/>
    <property type="evidence" value="ECO:0007669"/>
    <property type="project" value="UniProtKB-KW"/>
</dbReference>